<sequence length="171" mass="19196">MGSLMAGWNSPRTKKRFERNLSLTKEEIDSYWRVKKADQSSPQASTPNVPALNLAKKTIQKSSTFSSQDDDHMASECARILQLSPHKEVLKSKTFNGREAEAEVHSELLVGSAPAAWWTKTDLAFLNERPVLESVVGRASQFKYESQFKVTEALKTDDQSHRSASNSTFVF</sequence>
<dbReference type="PANTHER" id="PTHR33872:SF2">
    <property type="entry name" value="DNA POLYMERASE EPSILON CATALYTIC SUBUNIT A"/>
    <property type="match status" value="1"/>
</dbReference>
<dbReference type="InParanoid" id="D8T860"/>
<dbReference type="KEGG" id="smo:SELMODRAFT_448558"/>
<protein>
    <submittedName>
        <fullName evidence="1">Uncharacterized protein</fullName>
    </submittedName>
</protein>
<evidence type="ECO:0000313" key="1">
    <source>
        <dbReference type="EMBL" id="EFJ07158.1"/>
    </source>
</evidence>
<dbReference type="EMBL" id="GL377688">
    <property type="protein sequence ID" value="EFJ07158.1"/>
    <property type="molecule type" value="Genomic_DNA"/>
</dbReference>
<dbReference type="FunCoup" id="D8T860">
    <property type="interactions" value="207"/>
</dbReference>
<dbReference type="Gramene" id="EFJ07158">
    <property type="protein sequence ID" value="EFJ07158"/>
    <property type="gene ID" value="SELMODRAFT_448558"/>
</dbReference>
<dbReference type="AlphaFoldDB" id="D8T860"/>
<dbReference type="PANTHER" id="PTHR33872">
    <property type="entry name" value="DNA POLYMERASE EPSILON CATALYTIC SUBUNIT A"/>
    <property type="match status" value="1"/>
</dbReference>
<dbReference type="Proteomes" id="UP000001514">
    <property type="component" value="Unassembled WGS sequence"/>
</dbReference>
<gene>
    <name evidence="1" type="ORF">SELMODRAFT_448558</name>
</gene>
<reference evidence="1 2" key="1">
    <citation type="journal article" date="2011" name="Science">
        <title>The Selaginella genome identifies genetic changes associated with the evolution of vascular plants.</title>
        <authorList>
            <person name="Banks J.A."/>
            <person name="Nishiyama T."/>
            <person name="Hasebe M."/>
            <person name="Bowman J.L."/>
            <person name="Gribskov M."/>
            <person name="dePamphilis C."/>
            <person name="Albert V.A."/>
            <person name="Aono N."/>
            <person name="Aoyama T."/>
            <person name="Ambrose B.A."/>
            <person name="Ashton N.W."/>
            <person name="Axtell M.J."/>
            <person name="Barker E."/>
            <person name="Barker M.S."/>
            <person name="Bennetzen J.L."/>
            <person name="Bonawitz N.D."/>
            <person name="Chapple C."/>
            <person name="Cheng C."/>
            <person name="Correa L.G."/>
            <person name="Dacre M."/>
            <person name="DeBarry J."/>
            <person name="Dreyer I."/>
            <person name="Elias M."/>
            <person name="Engstrom E.M."/>
            <person name="Estelle M."/>
            <person name="Feng L."/>
            <person name="Finet C."/>
            <person name="Floyd S.K."/>
            <person name="Frommer W.B."/>
            <person name="Fujita T."/>
            <person name="Gramzow L."/>
            <person name="Gutensohn M."/>
            <person name="Harholt J."/>
            <person name="Hattori M."/>
            <person name="Heyl A."/>
            <person name="Hirai T."/>
            <person name="Hiwatashi Y."/>
            <person name="Ishikawa M."/>
            <person name="Iwata M."/>
            <person name="Karol K.G."/>
            <person name="Koehler B."/>
            <person name="Kolukisaoglu U."/>
            <person name="Kubo M."/>
            <person name="Kurata T."/>
            <person name="Lalonde S."/>
            <person name="Li K."/>
            <person name="Li Y."/>
            <person name="Litt A."/>
            <person name="Lyons E."/>
            <person name="Manning G."/>
            <person name="Maruyama T."/>
            <person name="Michael T.P."/>
            <person name="Mikami K."/>
            <person name="Miyazaki S."/>
            <person name="Morinaga S."/>
            <person name="Murata T."/>
            <person name="Mueller-Roeber B."/>
            <person name="Nelson D.R."/>
            <person name="Obara M."/>
            <person name="Oguri Y."/>
            <person name="Olmstead R.G."/>
            <person name="Onodera N."/>
            <person name="Petersen B.L."/>
            <person name="Pils B."/>
            <person name="Prigge M."/>
            <person name="Rensing S.A."/>
            <person name="Riano-Pachon D.M."/>
            <person name="Roberts A.W."/>
            <person name="Sato Y."/>
            <person name="Scheller H.V."/>
            <person name="Schulz B."/>
            <person name="Schulz C."/>
            <person name="Shakirov E.V."/>
            <person name="Shibagaki N."/>
            <person name="Shinohara N."/>
            <person name="Shippen D.E."/>
            <person name="Soerensen I."/>
            <person name="Sotooka R."/>
            <person name="Sugimoto N."/>
            <person name="Sugita M."/>
            <person name="Sumikawa N."/>
            <person name="Tanurdzic M."/>
            <person name="Theissen G."/>
            <person name="Ulvskov P."/>
            <person name="Wakazuki S."/>
            <person name="Weng J.K."/>
            <person name="Willats W.W."/>
            <person name="Wipf D."/>
            <person name="Wolf P.G."/>
            <person name="Yang L."/>
            <person name="Zimmer A.D."/>
            <person name="Zhu Q."/>
            <person name="Mitros T."/>
            <person name="Hellsten U."/>
            <person name="Loque D."/>
            <person name="Otillar R."/>
            <person name="Salamov A."/>
            <person name="Schmutz J."/>
            <person name="Shapiro H."/>
            <person name="Lindquist E."/>
            <person name="Lucas S."/>
            <person name="Rokhsar D."/>
            <person name="Grigoriev I.V."/>
        </authorList>
    </citation>
    <scope>NUCLEOTIDE SEQUENCE [LARGE SCALE GENOMIC DNA]</scope>
</reference>
<dbReference type="OrthoDB" id="1858881at2759"/>
<accession>D8T860</accession>
<evidence type="ECO:0000313" key="2">
    <source>
        <dbReference type="Proteomes" id="UP000001514"/>
    </source>
</evidence>
<name>D8T860_SELML</name>
<proteinExistence type="predicted"/>
<dbReference type="HOGENOM" id="CLU_114297_0_0_1"/>
<keyword evidence="2" id="KW-1185">Reference proteome</keyword>
<organism evidence="2">
    <name type="scientific">Selaginella moellendorffii</name>
    <name type="common">Spikemoss</name>
    <dbReference type="NCBI Taxonomy" id="88036"/>
    <lineage>
        <taxon>Eukaryota</taxon>
        <taxon>Viridiplantae</taxon>
        <taxon>Streptophyta</taxon>
        <taxon>Embryophyta</taxon>
        <taxon>Tracheophyta</taxon>
        <taxon>Lycopodiopsida</taxon>
        <taxon>Selaginellales</taxon>
        <taxon>Selaginellaceae</taxon>
        <taxon>Selaginella</taxon>
    </lineage>
</organism>